<evidence type="ECO:0000256" key="7">
    <source>
        <dbReference type="ARBA" id="ARBA00023036"/>
    </source>
</evidence>
<dbReference type="PROSITE" id="PS50229">
    <property type="entry name" value="WH1"/>
    <property type="match status" value="1"/>
</dbReference>
<feature type="region of interest" description="Disordered" evidence="12">
    <location>
        <begin position="115"/>
        <end position="357"/>
    </location>
</feature>
<dbReference type="InterPro" id="IPR000697">
    <property type="entry name" value="WH1/EVH1_dom"/>
</dbReference>
<feature type="compositionally biased region" description="Basic and acidic residues" evidence="12">
    <location>
        <begin position="302"/>
        <end position="314"/>
    </location>
</feature>
<dbReference type="AlphaFoldDB" id="A0A673AUH7"/>
<dbReference type="PANTHER" id="PTHR11202:SF12">
    <property type="entry name" value="VASODILATOR-STIMULATED PHOSPHOPROTEIN"/>
    <property type="match status" value="1"/>
</dbReference>
<feature type="compositionally biased region" description="Basic and acidic residues" evidence="12">
    <location>
        <begin position="130"/>
        <end position="153"/>
    </location>
</feature>
<protein>
    <submittedName>
        <fullName evidence="14">Vasodilator-stimulated phosphoprotein-like</fullName>
    </submittedName>
</protein>
<evidence type="ECO:0000256" key="10">
    <source>
        <dbReference type="ARBA" id="ARBA00023273"/>
    </source>
</evidence>
<dbReference type="PANTHER" id="PTHR11202">
    <property type="entry name" value="SPROUTY-RELATED, EVH1 DOMAIN-CONTAINING PROTEIN FAMILY MEMBER"/>
    <property type="match status" value="1"/>
</dbReference>
<evidence type="ECO:0000256" key="9">
    <source>
        <dbReference type="ARBA" id="ARBA00023212"/>
    </source>
</evidence>
<keyword evidence="9" id="KW-0206">Cytoskeleton</keyword>
<dbReference type="GO" id="GO:0005522">
    <property type="term" value="F:profilin binding"/>
    <property type="evidence" value="ECO:0007669"/>
    <property type="project" value="TreeGrafter"/>
</dbReference>
<dbReference type="RefSeq" id="XP_030010269.1">
    <property type="nucleotide sequence ID" value="XM_030154409.1"/>
</dbReference>
<dbReference type="GO" id="GO:0030838">
    <property type="term" value="P:positive regulation of actin filament polymerization"/>
    <property type="evidence" value="ECO:0007669"/>
    <property type="project" value="TreeGrafter"/>
</dbReference>
<keyword evidence="5" id="KW-0963">Cytoplasm</keyword>
<keyword evidence="10" id="KW-0966">Cell projection</keyword>
<dbReference type="Gene3D" id="2.30.29.30">
    <property type="entry name" value="Pleckstrin-homology domain (PH domain)/Phosphotyrosine-binding domain (PTB)"/>
    <property type="match status" value="1"/>
</dbReference>
<dbReference type="InterPro" id="IPR011993">
    <property type="entry name" value="PH-like_dom_sf"/>
</dbReference>
<comment type="similarity">
    <text evidence="4">Belongs to the Ena/VASP family.</text>
</comment>
<evidence type="ECO:0000256" key="11">
    <source>
        <dbReference type="SAM" id="Coils"/>
    </source>
</evidence>
<evidence type="ECO:0000313" key="15">
    <source>
        <dbReference type="Proteomes" id="UP000472271"/>
    </source>
</evidence>
<dbReference type="GO" id="GO:0007411">
    <property type="term" value="P:axon guidance"/>
    <property type="evidence" value="ECO:0007669"/>
    <property type="project" value="TreeGrafter"/>
</dbReference>
<evidence type="ECO:0000256" key="1">
    <source>
        <dbReference type="ARBA" id="ARBA00004245"/>
    </source>
</evidence>
<dbReference type="PRINTS" id="PR01217">
    <property type="entry name" value="PRICHEXTENSN"/>
</dbReference>
<dbReference type="OrthoDB" id="31170at2759"/>
<proteinExistence type="inferred from homology"/>
<dbReference type="SUPFAM" id="SSF50729">
    <property type="entry name" value="PH domain-like"/>
    <property type="match status" value="1"/>
</dbReference>
<evidence type="ECO:0000313" key="14">
    <source>
        <dbReference type="Ensembl" id="ENSSORP00005032007.1"/>
    </source>
</evidence>
<keyword evidence="6" id="KW-0597">Phosphoprotein</keyword>
<reference evidence="14" key="1">
    <citation type="submission" date="2019-06" db="EMBL/GenBank/DDBJ databases">
        <authorList>
            <consortium name="Wellcome Sanger Institute Data Sharing"/>
        </authorList>
    </citation>
    <scope>NUCLEOTIDE SEQUENCE [LARGE SCALE GENOMIC DNA]</scope>
</reference>
<feature type="coiled-coil region" evidence="11">
    <location>
        <begin position="361"/>
        <end position="388"/>
    </location>
</feature>
<comment type="subcellular location">
    <subcellularLocation>
        <location evidence="2">Cell projection</location>
        <location evidence="2">Filopodium</location>
    </subcellularLocation>
    <subcellularLocation>
        <location evidence="3">Cell projection</location>
        <location evidence="3">Lamellipodium</location>
    </subcellularLocation>
    <subcellularLocation>
        <location evidence="1">Cytoplasm</location>
        <location evidence="1">Cytoskeleton</location>
    </subcellularLocation>
</comment>
<gene>
    <name evidence="14" type="primary">LOC115433143</name>
</gene>
<dbReference type="FunFam" id="2.30.29.30:FF:000047">
    <property type="entry name" value="vasodilator-stimulated phosphoprotein isoform X2"/>
    <property type="match status" value="1"/>
</dbReference>
<keyword evidence="15" id="KW-1185">Reference proteome</keyword>
<dbReference type="Ensembl" id="ENSSORT00005032891.1">
    <property type="protein sequence ID" value="ENSSORP00005032006.1"/>
    <property type="gene ID" value="ENSSORG00005015201.1"/>
</dbReference>
<name>A0A673AUH7_9TELE</name>
<reference evidence="14" key="2">
    <citation type="submission" date="2025-05" db="UniProtKB">
        <authorList>
            <consortium name="Ensembl"/>
        </authorList>
    </citation>
    <scope>IDENTIFICATION</scope>
</reference>
<feature type="domain" description="WH1" evidence="13">
    <location>
        <begin position="1"/>
        <end position="113"/>
    </location>
</feature>
<evidence type="ECO:0000256" key="6">
    <source>
        <dbReference type="ARBA" id="ARBA00022553"/>
    </source>
</evidence>
<organism evidence="14 15">
    <name type="scientific">Sphaeramia orbicularis</name>
    <name type="common">orbiculate cardinalfish</name>
    <dbReference type="NCBI Taxonomy" id="375764"/>
    <lineage>
        <taxon>Eukaryota</taxon>
        <taxon>Metazoa</taxon>
        <taxon>Chordata</taxon>
        <taxon>Craniata</taxon>
        <taxon>Vertebrata</taxon>
        <taxon>Euteleostomi</taxon>
        <taxon>Actinopterygii</taxon>
        <taxon>Neopterygii</taxon>
        <taxon>Teleostei</taxon>
        <taxon>Neoteleostei</taxon>
        <taxon>Acanthomorphata</taxon>
        <taxon>Gobiaria</taxon>
        <taxon>Kurtiformes</taxon>
        <taxon>Apogonoidei</taxon>
        <taxon>Apogonidae</taxon>
        <taxon>Apogoninae</taxon>
        <taxon>Sphaeramia</taxon>
    </lineage>
</organism>
<dbReference type="InterPro" id="IPR014885">
    <property type="entry name" value="VASP_tetra"/>
</dbReference>
<dbReference type="GO" id="GO:0001843">
    <property type="term" value="P:neural tube closure"/>
    <property type="evidence" value="ECO:0007669"/>
    <property type="project" value="TreeGrafter"/>
</dbReference>
<dbReference type="CDD" id="cd01207">
    <property type="entry name" value="EVH1_Ena_VASP-like"/>
    <property type="match status" value="1"/>
</dbReference>
<evidence type="ECO:0000256" key="4">
    <source>
        <dbReference type="ARBA" id="ARBA00009785"/>
    </source>
</evidence>
<evidence type="ECO:0000259" key="13">
    <source>
        <dbReference type="PROSITE" id="PS50229"/>
    </source>
</evidence>
<dbReference type="SMART" id="SM00461">
    <property type="entry name" value="WH1"/>
    <property type="match status" value="1"/>
</dbReference>
<dbReference type="GO" id="GO:0003779">
    <property type="term" value="F:actin binding"/>
    <property type="evidence" value="ECO:0007669"/>
    <property type="project" value="UniProtKB-KW"/>
</dbReference>
<feature type="compositionally biased region" description="Gly residues" evidence="12">
    <location>
        <begin position="253"/>
        <end position="265"/>
    </location>
</feature>
<sequence>MSESSICQVRANVMLYDDTNKRWVPAGSDAPAFSRVQIFHNPTANTFRVVGRKMQADQQVVINCPIIKGMKYNQATPNFHQWRDPKQVWGLNFSSKDDAALFASSMMHALETLNAPPAPVPVQNGPSAQELEHQRRLEQQRQEQERLERERRASASAAAPTPPPAPPPAAPGAPPAPPPPPGPPPPPSGPPAPPPPSSGGGIPPPPPPPPPPPSGGGGGGGGNDLAAALSGAKLRKVAKDEGAAAAPAPKQSSGGGGGGGGGGDLMGEMSAILARRRKAANNPPPKTDEPRSEGCASPASKSTEEIPEKPREKAATMPRPKPLSSSQRDSSPSPTTSSPVSRMKVMKKNSDVAGSDGVDMERIKQEILEEVKKELHKVKEEIITALIQQLQSAQLQGEEC</sequence>
<keyword evidence="8" id="KW-0009">Actin-binding</keyword>
<evidence type="ECO:0000256" key="12">
    <source>
        <dbReference type="SAM" id="MobiDB-lite"/>
    </source>
</evidence>
<dbReference type="Pfam" id="PF08776">
    <property type="entry name" value="VASP_tetra"/>
    <property type="match status" value="1"/>
</dbReference>
<dbReference type="Gene3D" id="1.20.5.1160">
    <property type="entry name" value="Vasodilator-stimulated phosphoprotein"/>
    <property type="match status" value="1"/>
</dbReference>
<dbReference type="InterPro" id="IPR038023">
    <property type="entry name" value="VASP_sf"/>
</dbReference>
<dbReference type="GO" id="GO:0005925">
    <property type="term" value="C:focal adhesion"/>
    <property type="evidence" value="ECO:0007669"/>
    <property type="project" value="UniProtKB-ARBA"/>
</dbReference>
<dbReference type="GO" id="GO:0017124">
    <property type="term" value="F:SH3 domain binding"/>
    <property type="evidence" value="ECO:0007669"/>
    <property type="project" value="UniProtKB-KW"/>
</dbReference>
<feature type="compositionally biased region" description="Low complexity" evidence="12">
    <location>
        <begin position="322"/>
        <end position="341"/>
    </location>
</feature>
<evidence type="ECO:0000256" key="5">
    <source>
        <dbReference type="ARBA" id="ARBA00022490"/>
    </source>
</evidence>
<evidence type="ECO:0000256" key="8">
    <source>
        <dbReference type="ARBA" id="ARBA00023203"/>
    </source>
</evidence>
<dbReference type="GO" id="GO:0030027">
    <property type="term" value="C:lamellipodium"/>
    <property type="evidence" value="ECO:0007669"/>
    <property type="project" value="UniProtKB-SubCell"/>
</dbReference>
<evidence type="ECO:0000256" key="3">
    <source>
        <dbReference type="ARBA" id="ARBA00004510"/>
    </source>
</evidence>
<keyword evidence="11" id="KW-0175">Coiled coil</keyword>
<dbReference type="GO" id="GO:0005856">
    <property type="term" value="C:cytoskeleton"/>
    <property type="evidence" value="ECO:0007669"/>
    <property type="project" value="UniProtKB-SubCell"/>
</dbReference>
<dbReference type="Proteomes" id="UP000472271">
    <property type="component" value="Chromosome 14"/>
</dbReference>
<feature type="compositionally biased region" description="Pro residues" evidence="12">
    <location>
        <begin position="160"/>
        <end position="214"/>
    </location>
</feature>
<dbReference type="GO" id="GO:0030036">
    <property type="term" value="P:actin cytoskeleton organization"/>
    <property type="evidence" value="ECO:0007669"/>
    <property type="project" value="TreeGrafter"/>
</dbReference>
<dbReference type="GO" id="GO:0030175">
    <property type="term" value="C:filopodium"/>
    <property type="evidence" value="ECO:0007669"/>
    <property type="project" value="UniProtKB-SubCell"/>
</dbReference>
<dbReference type="RefSeq" id="XP_030010268.1">
    <property type="nucleotide sequence ID" value="XM_030154408.1"/>
</dbReference>
<accession>A0A673AUH7</accession>
<dbReference type="Pfam" id="PF00568">
    <property type="entry name" value="WH1"/>
    <property type="match status" value="1"/>
</dbReference>
<dbReference type="SUPFAM" id="SSF118370">
    <property type="entry name" value="Vasodilator-stimulated phosphoprotein, VASP, tetramerisation domain"/>
    <property type="match status" value="1"/>
</dbReference>
<dbReference type="GeneID" id="115433143"/>
<evidence type="ECO:0000256" key="2">
    <source>
        <dbReference type="ARBA" id="ARBA00004486"/>
    </source>
</evidence>
<keyword evidence="7" id="KW-0729">SH3-binding</keyword>
<dbReference type="GO" id="GO:0005829">
    <property type="term" value="C:cytosol"/>
    <property type="evidence" value="ECO:0007669"/>
    <property type="project" value="UniProtKB-ARBA"/>
</dbReference>
<dbReference type="Ensembl" id="ENSSORT00005032892.1">
    <property type="protein sequence ID" value="ENSSORP00005032007.1"/>
    <property type="gene ID" value="ENSSORG00005015201.1"/>
</dbReference>